<name>B6TZ05_MAIZE</name>
<accession>B6TZ05</accession>
<evidence type="ECO:0000313" key="1">
    <source>
        <dbReference type="EMBL" id="ACG42338.1"/>
    </source>
</evidence>
<protein>
    <submittedName>
        <fullName evidence="1">Uncharacterized protein</fullName>
    </submittedName>
</protein>
<dbReference type="AlphaFoldDB" id="B6TZ05"/>
<dbReference type="EMBL" id="EU970220">
    <property type="protein sequence ID" value="ACG42338.1"/>
    <property type="molecule type" value="mRNA"/>
</dbReference>
<reference evidence="1" key="1">
    <citation type="journal article" date="2009" name="Plant Mol. Biol.">
        <title>Insights into corn genes derived from large-scale cDNA sequencing.</title>
        <authorList>
            <person name="Alexandrov N.N."/>
            <person name="Brover V.V."/>
            <person name="Freidin S."/>
            <person name="Troukhan M.E."/>
            <person name="Tatarinova T.V."/>
            <person name="Zhang H."/>
            <person name="Swaller T.J."/>
            <person name="Lu Y.P."/>
            <person name="Bouck J."/>
            <person name="Flavell R.B."/>
            <person name="Feldmann K.A."/>
        </authorList>
    </citation>
    <scope>NUCLEOTIDE SEQUENCE</scope>
</reference>
<organism evidence="1">
    <name type="scientific">Zea mays</name>
    <name type="common">Maize</name>
    <dbReference type="NCBI Taxonomy" id="4577"/>
    <lineage>
        <taxon>Eukaryota</taxon>
        <taxon>Viridiplantae</taxon>
        <taxon>Streptophyta</taxon>
        <taxon>Embryophyta</taxon>
        <taxon>Tracheophyta</taxon>
        <taxon>Spermatophyta</taxon>
        <taxon>Magnoliopsida</taxon>
        <taxon>Liliopsida</taxon>
        <taxon>Poales</taxon>
        <taxon>Poaceae</taxon>
        <taxon>PACMAD clade</taxon>
        <taxon>Panicoideae</taxon>
        <taxon>Andropogonodae</taxon>
        <taxon>Andropogoneae</taxon>
        <taxon>Tripsacinae</taxon>
        <taxon>Zea</taxon>
    </lineage>
</organism>
<sequence length="138" mass="15241">MVVVQQRGLRRAGPDAVHDPLDHAVHLAHLGAGLGQPDHAPVRDARQLRRGLEVVVPLQPRVDDHGEPLHVRDVWLHPVQKLLLALWTVLVDGAAACDELVQDDSVAPYVALRREVSSLHVLLELCSLEFQPPVQNET</sequence>
<proteinExistence type="evidence at transcript level"/>